<accession>A0AAU9IMS0</accession>
<comment type="caution">
    <text evidence="1">The sequence shown here is derived from an EMBL/GenBank/DDBJ whole genome shotgun (WGS) entry which is preliminary data.</text>
</comment>
<dbReference type="EMBL" id="CAJZBQ010000009">
    <property type="protein sequence ID" value="CAG9313074.1"/>
    <property type="molecule type" value="Genomic_DNA"/>
</dbReference>
<evidence type="ECO:0000313" key="2">
    <source>
        <dbReference type="Proteomes" id="UP001162131"/>
    </source>
</evidence>
<gene>
    <name evidence="1" type="ORF">BSTOLATCC_MIC7859</name>
</gene>
<organism evidence="1 2">
    <name type="scientific">Blepharisma stoltei</name>
    <dbReference type="NCBI Taxonomy" id="1481888"/>
    <lineage>
        <taxon>Eukaryota</taxon>
        <taxon>Sar</taxon>
        <taxon>Alveolata</taxon>
        <taxon>Ciliophora</taxon>
        <taxon>Postciliodesmatophora</taxon>
        <taxon>Heterotrichea</taxon>
        <taxon>Heterotrichida</taxon>
        <taxon>Blepharismidae</taxon>
        <taxon>Blepharisma</taxon>
    </lineage>
</organism>
<name>A0AAU9IMS0_9CILI</name>
<protein>
    <recommendedName>
        <fullName evidence="3">Ubiquitin-like domain-containing protein</fullName>
    </recommendedName>
</protein>
<dbReference type="AlphaFoldDB" id="A0AAU9IMS0"/>
<proteinExistence type="predicted"/>
<evidence type="ECO:0008006" key="3">
    <source>
        <dbReference type="Google" id="ProtNLM"/>
    </source>
</evidence>
<dbReference type="Proteomes" id="UP001162131">
    <property type="component" value="Unassembled WGS sequence"/>
</dbReference>
<reference evidence="1" key="1">
    <citation type="submission" date="2021-09" db="EMBL/GenBank/DDBJ databases">
        <authorList>
            <consortium name="AG Swart"/>
            <person name="Singh M."/>
            <person name="Singh A."/>
            <person name="Seah K."/>
            <person name="Emmerich C."/>
        </authorList>
    </citation>
    <scope>NUCLEOTIDE SEQUENCE</scope>
    <source>
        <strain evidence="1">ATCC30299</strain>
    </source>
</reference>
<evidence type="ECO:0000313" key="1">
    <source>
        <dbReference type="EMBL" id="CAG9313074.1"/>
    </source>
</evidence>
<keyword evidence="2" id="KW-1185">Reference proteome</keyword>
<sequence>MGGKSSTPPLPEMVTIAVIDINCFRISKQVNLNWQFSALVKTLSLEYNLDGGDLTIMYRGQIISNFANKSYDLKTLEFSENSEIYIQHPRKQSQLEIISIMIIDTEERSQAVSVYSKCLYKDLCMHIEWKYGKVLRLLAVYYRTKLLNYDKCKDKKISEISTNGMQNGDSLRIMKQYNGGPDKENVFCN</sequence>